<comment type="similarity">
    <text evidence="3 15">Belongs to the protein kinase superfamily. KdkA/RfaP family.</text>
</comment>
<keyword evidence="7 15" id="KW-0808">Transferase</keyword>
<evidence type="ECO:0000256" key="15">
    <source>
        <dbReference type="HAMAP-Rule" id="MF_00521"/>
    </source>
</evidence>
<keyword evidence="10 15" id="KW-0067">ATP-binding</keyword>
<dbReference type="UniPathway" id="UPA00958"/>
<proteinExistence type="inferred from homology"/>
<keyword evidence="6 15" id="KW-0997">Cell inner membrane</keyword>
<comment type="catalytic activity">
    <reaction evidence="14 15">
        <text>an alpha-Kdo-(2-&gt;6)-lipid IVA + ATP = a 4-O-phospho-alpha-Kdo-(2-&gt;6)-lipid IVA + ADP + H(+)</text>
        <dbReference type="Rhea" id="RHEA:74271"/>
        <dbReference type="ChEBI" id="CHEBI:15378"/>
        <dbReference type="ChEBI" id="CHEBI:30616"/>
        <dbReference type="ChEBI" id="CHEBI:176428"/>
        <dbReference type="ChEBI" id="CHEBI:193140"/>
        <dbReference type="ChEBI" id="CHEBI:456216"/>
        <dbReference type="EC" id="2.7.1.166"/>
    </reaction>
</comment>
<evidence type="ECO:0000256" key="4">
    <source>
        <dbReference type="ARBA" id="ARBA00011988"/>
    </source>
</evidence>
<evidence type="ECO:0000256" key="5">
    <source>
        <dbReference type="ARBA" id="ARBA00022475"/>
    </source>
</evidence>
<feature type="domain" description="Protein kinase" evidence="16">
    <location>
        <begin position="48"/>
        <end position="254"/>
    </location>
</feature>
<evidence type="ECO:0000256" key="11">
    <source>
        <dbReference type="ARBA" id="ARBA00022985"/>
    </source>
</evidence>
<evidence type="ECO:0000256" key="3">
    <source>
        <dbReference type="ARBA" id="ARBA00010327"/>
    </source>
</evidence>
<organism evidence="17 18">
    <name type="scientific">endosymbiont of Galathealinum brachiosum</name>
    <dbReference type="NCBI Taxonomy" id="2200906"/>
    <lineage>
        <taxon>Bacteria</taxon>
        <taxon>Pseudomonadati</taxon>
        <taxon>Pseudomonadota</taxon>
        <taxon>Gammaproteobacteria</taxon>
        <taxon>sulfur-oxidizing symbionts</taxon>
    </lineage>
</organism>
<evidence type="ECO:0000256" key="1">
    <source>
        <dbReference type="ARBA" id="ARBA00004515"/>
    </source>
</evidence>
<keyword evidence="8 15" id="KW-0547">Nucleotide-binding</keyword>
<accession>A0A370DB21</accession>
<dbReference type="PROSITE" id="PS50011">
    <property type="entry name" value="PROTEIN_KINASE_DOM"/>
    <property type="match status" value="1"/>
</dbReference>
<evidence type="ECO:0000256" key="6">
    <source>
        <dbReference type="ARBA" id="ARBA00022519"/>
    </source>
</evidence>
<comment type="subcellular location">
    <subcellularLocation>
        <location evidence="1 15">Cell inner membrane</location>
        <topology evidence="1 15">Peripheral membrane protein</topology>
        <orientation evidence="1 15">Cytoplasmic side</orientation>
    </subcellularLocation>
</comment>
<dbReference type="InterPro" id="IPR000719">
    <property type="entry name" value="Prot_kinase_dom"/>
</dbReference>
<dbReference type="EC" id="2.7.1.166" evidence="4 15"/>
<keyword evidence="9 15" id="KW-0418">Kinase</keyword>
<dbReference type="InterPro" id="IPR011009">
    <property type="entry name" value="Kinase-like_dom_sf"/>
</dbReference>
<evidence type="ECO:0000256" key="8">
    <source>
        <dbReference type="ARBA" id="ARBA00022741"/>
    </source>
</evidence>
<keyword evidence="12 15" id="KW-0472">Membrane</keyword>
<dbReference type="Proteomes" id="UP000254266">
    <property type="component" value="Unassembled WGS sequence"/>
</dbReference>
<sequence>MSQKHINQSNESYCTDKKGCFLLYDSELLRSPEASLLSRDILKQADNYQLITSGGRGQAWFVELGEISAVYRKYMRGGLVARLNRQTYISLSHENTRSIKEWRLLQWMFKQGLPVPRPVAASICRYPFSYSPLYHAQILIERLPDVETLDYILSQQEIEDNVWQAVGQCIRRFHNAGVYHADLNANNILLNAQSTVYLIDFDKGELRDDQPENALWKEENLQRLKRSLVKQQSIHQQYYFNEDNWQQLLKAYAE</sequence>
<reference evidence="17 18" key="1">
    <citation type="journal article" date="2018" name="ISME J.">
        <title>Endosymbiont genomes yield clues of tubeworm success.</title>
        <authorList>
            <person name="Li Y."/>
            <person name="Liles M.R."/>
            <person name="Halanych K.M."/>
        </authorList>
    </citation>
    <scope>NUCLEOTIDE SEQUENCE [LARGE SCALE GENOMIC DNA]</scope>
    <source>
        <strain evidence="17">A1464</strain>
    </source>
</reference>
<evidence type="ECO:0000256" key="12">
    <source>
        <dbReference type="ARBA" id="ARBA00023136"/>
    </source>
</evidence>
<gene>
    <name evidence="15" type="primary">kdkA</name>
    <name evidence="17" type="ORF">DIZ80_15570</name>
</gene>
<dbReference type="GO" id="GO:0005886">
    <property type="term" value="C:plasma membrane"/>
    <property type="evidence" value="ECO:0007669"/>
    <property type="project" value="UniProtKB-SubCell"/>
</dbReference>
<dbReference type="AlphaFoldDB" id="A0A370DB21"/>
<dbReference type="GO" id="GO:0004672">
    <property type="term" value="F:protein kinase activity"/>
    <property type="evidence" value="ECO:0007669"/>
    <property type="project" value="InterPro"/>
</dbReference>
<evidence type="ECO:0000256" key="2">
    <source>
        <dbReference type="ARBA" id="ARBA00004713"/>
    </source>
</evidence>
<protein>
    <recommendedName>
        <fullName evidence="13 15">3-deoxy-D-manno-octulosonic acid kinase</fullName>
        <shortName evidence="15">Kdo kinase</shortName>
        <ecNumber evidence="4 15">2.7.1.166</ecNumber>
    </recommendedName>
</protein>
<evidence type="ECO:0000256" key="7">
    <source>
        <dbReference type="ARBA" id="ARBA00022679"/>
    </source>
</evidence>
<evidence type="ECO:0000256" key="13">
    <source>
        <dbReference type="ARBA" id="ARBA00029511"/>
    </source>
</evidence>
<evidence type="ECO:0000256" key="9">
    <source>
        <dbReference type="ARBA" id="ARBA00022777"/>
    </source>
</evidence>
<keyword evidence="5 15" id="KW-1003">Cell membrane</keyword>
<comment type="function">
    <text evidence="15">Catalyzes the ATP-dependent phosphorylation of the 3-deoxy-D-manno-octulosonic acid (Kdo) residue in Kdo-lipid IV(A) at the 4-OH position.</text>
</comment>
<dbReference type="Pfam" id="PF06293">
    <property type="entry name" value="Kdo"/>
    <property type="match status" value="1"/>
</dbReference>
<evidence type="ECO:0000259" key="16">
    <source>
        <dbReference type="PROSITE" id="PS50011"/>
    </source>
</evidence>
<dbReference type="GO" id="GO:0005524">
    <property type="term" value="F:ATP binding"/>
    <property type="evidence" value="ECO:0007669"/>
    <property type="project" value="UniProtKB-UniRule"/>
</dbReference>
<comment type="caution">
    <text evidence="17">The sequence shown here is derived from an EMBL/GenBank/DDBJ whole genome shotgun (WGS) entry which is preliminary data.</text>
</comment>
<dbReference type="SUPFAM" id="SSF56112">
    <property type="entry name" value="Protein kinase-like (PK-like)"/>
    <property type="match status" value="1"/>
</dbReference>
<feature type="active site" evidence="15">
    <location>
        <position position="182"/>
    </location>
</feature>
<dbReference type="EMBL" id="QFXC01000013">
    <property type="protein sequence ID" value="RDH81497.1"/>
    <property type="molecule type" value="Genomic_DNA"/>
</dbReference>
<evidence type="ECO:0000313" key="18">
    <source>
        <dbReference type="Proteomes" id="UP000254266"/>
    </source>
</evidence>
<evidence type="ECO:0000313" key="17">
    <source>
        <dbReference type="EMBL" id="RDH81497.1"/>
    </source>
</evidence>
<comment type="pathway">
    <text evidence="2 15">Bacterial outer membrane biogenesis; LPS core biosynthesis.</text>
</comment>
<evidence type="ECO:0000256" key="10">
    <source>
        <dbReference type="ARBA" id="ARBA00022840"/>
    </source>
</evidence>
<dbReference type="HAMAP" id="MF_00521">
    <property type="entry name" value="KDO_kinase"/>
    <property type="match status" value="1"/>
</dbReference>
<name>A0A370DB21_9GAMM</name>
<keyword evidence="18" id="KW-1185">Reference proteome</keyword>
<evidence type="ECO:0000256" key="14">
    <source>
        <dbReference type="ARBA" id="ARBA00034417"/>
    </source>
</evidence>
<dbReference type="NCBIfam" id="NF002475">
    <property type="entry name" value="PRK01723.1"/>
    <property type="match status" value="1"/>
</dbReference>
<dbReference type="InterPro" id="IPR022826">
    <property type="entry name" value="KDO_kinase"/>
</dbReference>
<dbReference type="GO" id="GO:0009244">
    <property type="term" value="P:lipopolysaccharide core region biosynthetic process"/>
    <property type="evidence" value="ECO:0007669"/>
    <property type="project" value="UniProtKB-UniRule"/>
</dbReference>
<dbReference type="Gene3D" id="1.10.510.10">
    <property type="entry name" value="Transferase(Phosphotransferase) domain 1"/>
    <property type="match status" value="1"/>
</dbReference>
<keyword evidence="11 15" id="KW-0448">Lipopolysaccharide biosynthesis</keyword>